<dbReference type="GO" id="GO:0016567">
    <property type="term" value="P:protein ubiquitination"/>
    <property type="evidence" value="ECO:0007669"/>
    <property type="project" value="UniProtKB-ARBA"/>
</dbReference>
<feature type="domain" description="Pex N-terminal" evidence="19">
    <location>
        <begin position="24"/>
        <end position="128"/>
    </location>
</feature>
<evidence type="ECO:0000256" key="16">
    <source>
        <dbReference type="ARBA" id="ARBA00034438"/>
    </source>
</evidence>
<dbReference type="GO" id="GO:0016562">
    <property type="term" value="P:protein import into peroxisome matrix, receptor recycling"/>
    <property type="evidence" value="ECO:0007669"/>
    <property type="project" value="UniProtKB-ARBA"/>
</dbReference>
<protein>
    <recommendedName>
        <fullName evidence="17">RING-type E3 ubiquitin transferase (cysteine targeting)</fullName>
        <ecNumber evidence="17">2.3.2.36</ecNumber>
    </recommendedName>
    <alternativeName>
        <fullName evidence="15">Peroxin-2</fullName>
    </alternativeName>
</protein>
<dbReference type="Proteomes" id="UP001280581">
    <property type="component" value="Unassembled WGS sequence"/>
</dbReference>
<evidence type="ECO:0000256" key="13">
    <source>
        <dbReference type="ARBA" id="ARBA00023136"/>
    </source>
</evidence>
<evidence type="ECO:0000313" key="20">
    <source>
        <dbReference type="EMBL" id="KAK3215504.1"/>
    </source>
</evidence>
<keyword evidence="11" id="KW-0653">Protein transport</keyword>
<evidence type="ECO:0000256" key="4">
    <source>
        <dbReference type="ARBA" id="ARBA00022448"/>
    </source>
</evidence>
<feature type="region of interest" description="Disordered" evidence="18">
    <location>
        <begin position="26"/>
        <end position="45"/>
    </location>
</feature>
<keyword evidence="13" id="KW-0472">Membrane</keyword>
<evidence type="ECO:0000256" key="11">
    <source>
        <dbReference type="ARBA" id="ARBA00022927"/>
    </source>
</evidence>
<dbReference type="GO" id="GO:0008270">
    <property type="term" value="F:zinc ion binding"/>
    <property type="evidence" value="ECO:0007669"/>
    <property type="project" value="UniProtKB-KW"/>
</dbReference>
<comment type="caution">
    <text evidence="20">The sequence shown here is derived from an EMBL/GenBank/DDBJ whole genome shotgun (WGS) entry which is preliminary data.</text>
</comment>
<gene>
    <name evidence="20" type="ORF">GRF29_8g239654</name>
</gene>
<evidence type="ECO:0000256" key="10">
    <source>
        <dbReference type="ARBA" id="ARBA00022833"/>
    </source>
</evidence>
<keyword evidence="14" id="KW-0576">Peroxisome</keyword>
<keyword evidence="6" id="KW-0812">Transmembrane</keyword>
<evidence type="ECO:0000259" key="19">
    <source>
        <dbReference type="Pfam" id="PF04757"/>
    </source>
</evidence>
<dbReference type="PANTHER" id="PTHR48178:SF1">
    <property type="entry name" value="PEROXISOME BIOGENESIS FACTOR 2"/>
    <property type="match status" value="1"/>
</dbReference>
<comment type="pathway">
    <text evidence="2">Protein modification; protein ubiquitination.</text>
</comment>
<keyword evidence="10" id="KW-0862">Zinc</keyword>
<evidence type="ECO:0000256" key="9">
    <source>
        <dbReference type="ARBA" id="ARBA00022786"/>
    </source>
</evidence>
<keyword evidence="5" id="KW-0808">Transferase</keyword>
<evidence type="ECO:0000256" key="15">
    <source>
        <dbReference type="ARBA" id="ARBA00032511"/>
    </source>
</evidence>
<feature type="compositionally biased region" description="Acidic residues" evidence="18">
    <location>
        <begin position="264"/>
        <end position="282"/>
    </location>
</feature>
<accession>A0AAN6M6H9</accession>
<feature type="region of interest" description="Disordered" evidence="18">
    <location>
        <begin position="248"/>
        <end position="329"/>
    </location>
</feature>
<reference evidence="20 21" key="1">
    <citation type="submission" date="2021-02" db="EMBL/GenBank/DDBJ databases">
        <title>Genome assembly of Pseudopithomyces chartarum.</title>
        <authorList>
            <person name="Jauregui R."/>
            <person name="Singh J."/>
            <person name="Voisey C."/>
        </authorList>
    </citation>
    <scope>NUCLEOTIDE SEQUENCE [LARGE SCALE GENOMIC DNA]</scope>
    <source>
        <strain evidence="20 21">AGR01</strain>
    </source>
</reference>
<dbReference type="GO" id="GO:0005778">
    <property type="term" value="C:peroxisomal membrane"/>
    <property type="evidence" value="ECO:0007669"/>
    <property type="project" value="UniProtKB-SubCell"/>
</dbReference>
<feature type="compositionally biased region" description="Acidic residues" evidence="18">
    <location>
        <begin position="309"/>
        <end position="329"/>
    </location>
</feature>
<comment type="subcellular location">
    <subcellularLocation>
        <location evidence="1">Peroxisome membrane</location>
        <topology evidence="1">Multi-pass membrane protein</topology>
    </subcellularLocation>
</comment>
<dbReference type="EC" id="2.3.2.36" evidence="17"/>
<dbReference type="GO" id="GO:0061630">
    <property type="term" value="F:ubiquitin protein ligase activity"/>
    <property type="evidence" value="ECO:0007669"/>
    <property type="project" value="UniProtKB-EC"/>
</dbReference>
<dbReference type="AlphaFoldDB" id="A0AAN6M6H9"/>
<keyword evidence="4" id="KW-0813">Transport</keyword>
<evidence type="ECO:0000256" key="14">
    <source>
        <dbReference type="ARBA" id="ARBA00023140"/>
    </source>
</evidence>
<organism evidence="20 21">
    <name type="scientific">Pseudopithomyces chartarum</name>
    <dbReference type="NCBI Taxonomy" id="1892770"/>
    <lineage>
        <taxon>Eukaryota</taxon>
        <taxon>Fungi</taxon>
        <taxon>Dikarya</taxon>
        <taxon>Ascomycota</taxon>
        <taxon>Pezizomycotina</taxon>
        <taxon>Dothideomycetes</taxon>
        <taxon>Pleosporomycetidae</taxon>
        <taxon>Pleosporales</taxon>
        <taxon>Massarineae</taxon>
        <taxon>Didymosphaeriaceae</taxon>
        <taxon>Pseudopithomyces</taxon>
    </lineage>
</organism>
<proteinExistence type="inferred from homology"/>
<keyword evidence="9" id="KW-0833">Ubl conjugation pathway</keyword>
<keyword evidence="21" id="KW-1185">Reference proteome</keyword>
<dbReference type="InterPro" id="IPR025654">
    <property type="entry name" value="PEX2/10"/>
</dbReference>
<evidence type="ECO:0000256" key="12">
    <source>
        <dbReference type="ARBA" id="ARBA00022989"/>
    </source>
</evidence>
<keyword evidence="7" id="KW-0479">Metal-binding</keyword>
<keyword evidence="12" id="KW-1133">Transmembrane helix</keyword>
<dbReference type="PANTHER" id="PTHR48178">
    <property type="entry name" value="PEROXISOME BIOGENESIS FACTOR 2"/>
    <property type="match status" value="1"/>
</dbReference>
<evidence type="ECO:0000256" key="8">
    <source>
        <dbReference type="ARBA" id="ARBA00022771"/>
    </source>
</evidence>
<feature type="compositionally biased region" description="Basic and acidic residues" evidence="18">
    <location>
        <begin position="283"/>
        <end position="292"/>
    </location>
</feature>
<evidence type="ECO:0000256" key="18">
    <source>
        <dbReference type="SAM" id="MobiDB-lite"/>
    </source>
</evidence>
<evidence type="ECO:0000256" key="3">
    <source>
        <dbReference type="ARBA" id="ARBA00008704"/>
    </source>
</evidence>
<evidence type="ECO:0000256" key="5">
    <source>
        <dbReference type="ARBA" id="ARBA00022679"/>
    </source>
</evidence>
<name>A0AAN6M6H9_9PLEO</name>
<sequence>MSSADFAAAHHRLTARRALSRKLSPHALLTPSSPSGPPSPPAKGIKTAARWTERLESTHAVLSLASFLTFLLNGRYRTLTDRILRLRLTPTTHTTSREVSFEYLNRQLVWHAFTEFLLFLLPLVGISRWRKILTRTWRTAVSAFGSLIGRKPSSSDDTDTQPKGELASLPDRTCAICYRDQNPVATTEQDILSQSAGGGVIGSAATDITNAPWDGDVLVERRGGEQEQGQGQESVHGKSVGFAAVGVEGGAEVGDGLREVEPRAEDEEQDEEDEVEEEEEIIEREVDWRDTLDESAEWARASEERSEDSQSEEYEEDEREEGDELEYDQ</sequence>
<evidence type="ECO:0000256" key="6">
    <source>
        <dbReference type="ARBA" id="ARBA00022692"/>
    </source>
</evidence>
<evidence type="ECO:0000256" key="7">
    <source>
        <dbReference type="ARBA" id="ARBA00022723"/>
    </source>
</evidence>
<comment type="similarity">
    <text evidence="3">Belongs to the pex2/pex10/pex12 family.</text>
</comment>
<keyword evidence="8" id="KW-0863">Zinc-finger</keyword>
<evidence type="ECO:0000256" key="17">
    <source>
        <dbReference type="ARBA" id="ARBA00034523"/>
    </source>
</evidence>
<comment type="catalytic activity">
    <reaction evidence="16">
        <text>[E2 ubiquitin-conjugating enzyme]-S-ubiquitinyl-L-cysteine + [acceptor protein]-L-cysteine = [E2 ubiquitin-conjugating enzyme]-L-cysteine + [acceptor protein]-S-ubiquitinyl-L-cysteine.</text>
        <dbReference type="EC" id="2.3.2.36"/>
    </reaction>
</comment>
<evidence type="ECO:0000313" key="21">
    <source>
        <dbReference type="Proteomes" id="UP001280581"/>
    </source>
</evidence>
<dbReference type="EMBL" id="WVTA01000002">
    <property type="protein sequence ID" value="KAK3215504.1"/>
    <property type="molecule type" value="Genomic_DNA"/>
</dbReference>
<evidence type="ECO:0000256" key="2">
    <source>
        <dbReference type="ARBA" id="ARBA00004906"/>
    </source>
</evidence>
<dbReference type="Pfam" id="PF04757">
    <property type="entry name" value="Pex2_Pex12"/>
    <property type="match status" value="1"/>
</dbReference>
<evidence type="ECO:0000256" key="1">
    <source>
        <dbReference type="ARBA" id="ARBA00004585"/>
    </source>
</evidence>
<dbReference type="InterPro" id="IPR006845">
    <property type="entry name" value="Pex_N"/>
</dbReference>